<dbReference type="InterPro" id="IPR036890">
    <property type="entry name" value="HATPase_C_sf"/>
</dbReference>
<dbReference type="Gene3D" id="3.30.450.20">
    <property type="entry name" value="PAS domain"/>
    <property type="match status" value="1"/>
</dbReference>
<dbReference type="GO" id="GO:0007234">
    <property type="term" value="P:osmosensory signaling via phosphorelay pathway"/>
    <property type="evidence" value="ECO:0007669"/>
    <property type="project" value="TreeGrafter"/>
</dbReference>
<comment type="subcellular location">
    <subcellularLocation>
        <location evidence="2">Membrane</location>
        <topology evidence="2">Multi-pass membrane protein</topology>
    </subcellularLocation>
</comment>
<dbReference type="Proteomes" id="UP000016587">
    <property type="component" value="Chromosome"/>
</dbReference>
<dbReference type="SUPFAM" id="SSF55874">
    <property type="entry name" value="ATPase domain of HSP90 chaperone/DNA topoisomerase II/histidine kinase"/>
    <property type="match status" value="1"/>
</dbReference>
<keyword evidence="10" id="KW-1133">Transmembrane helix</keyword>
<dbReference type="InterPro" id="IPR035965">
    <property type="entry name" value="PAS-like_dom_sf"/>
</dbReference>
<dbReference type="GO" id="GO:0005524">
    <property type="term" value="F:ATP binding"/>
    <property type="evidence" value="ECO:0007669"/>
    <property type="project" value="UniProtKB-KW"/>
</dbReference>
<evidence type="ECO:0000256" key="2">
    <source>
        <dbReference type="ARBA" id="ARBA00004141"/>
    </source>
</evidence>
<dbReference type="Pfam" id="PF02518">
    <property type="entry name" value="HATPase_c"/>
    <property type="match status" value="1"/>
</dbReference>
<evidence type="ECO:0000256" key="11">
    <source>
        <dbReference type="ARBA" id="ARBA00023012"/>
    </source>
</evidence>
<dbReference type="CDD" id="cd00082">
    <property type="entry name" value="HisKA"/>
    <property type="match status" value="1"/>
</dbReference>
<dbReference type="InterPro" id="IPR003594">
    <property type="entry name" value="HATPase_dom"/>
</dbReference>
<dbReference type="OrthoDB" id="5448087at2"/>
<evidence type="ECO:0000256" key="4">
    <source>
        <dbReference type="ARBA" id="ARBA00022553"/>
    </source>
</evidence>
<keyword evidence="7" id="KW-0547">Nucleotide-binding</keyword>
<dbReference type="CDD" id="cd00130">
    <property type="entry name" value="PAS"/>
    <property type="match status" value="1"/>
</dbReference>
<dbReference type="EC" id="2.7.13.3" evidence="3"/>
<dbReference type="InterPro" id="IPR036097">
    <property type="entry name" value="HisK_dim/P_sf"/>
</dbReference>
<reference evidence="16" key="2">
    <citation type="submission" date="2013-07" db="EMBL/GenBank/DDBJ databases">
        <authorList>
            <person name="Morais-Silva F.O."/>
            <person name="Rezende A.M."/>
            <person name="Pimentel C."/>
            <person name="Resende D.M."/>
            <person name="Santos C.I."/>
            <person name="Clemente C."/>
            <person name="de Oliveira L.M."/>
            <person name="da Silva S.M."/>
            <person name="Costa D.A."/>
            <person name="Varela-Raposo A."/>
            <person name="Horacio E.C.A."/>
            <person name="Matos M."/>
            <person name="Flores O."/>
            <person name="Ruiz J.C."/>
            <person name="Rodrigues-Pousada C."/>
        </authorList>
    </citation>
    <scope>NUCLEOTIDE SEQUENCE [LARGE SCALE GENOMIC DNA]</scope>
    <source>
        <strain evidence="16">ATCC 19364 / DSM 1382 / NCIMB 9332 / VKM B-1759</strain>
    </source>
</reference>
<keyword evidence="12" id="KW-0472">Membrane</keyword>
<sequence length="369" mass="40575">MAIDHIFVDNILESMPQGCMVINAAGEVVFVNAAITAVLGFSREELTGGGWGERFFSREENYEFNQILVDVINQEPIHLRRETPYSFPGEDAPRRLAVTSSFLRDQGAVAGIVLLVEDVTELHLRQAREKALFEHVHALQQERSESLRRLALSVAHQVRNPAMTIGGFASLLLRGVRLPEQARQKLDIIREEAVKLERTVKAVAEYASLPQLERQAVSVSELVQAVSEEARCQYCSVTADMQCSVHCLPGPLMVDPVQVRRALRAVYVNALEAAVDGRVRVETDVQPGPQGVAVRIKDDGCGISPKDMPFIFDPFFTTKPGNVGMGLCETRLIMLEHHGEVTVESKPGAGATVTLRFPCTPDGQESPPA</sequence>
<dbReference type="SMART" id="SM00091">
    <property type="entry name" value="PAS"/>
    <property type="match status" value="1"/>
</dbReference>
<gene>
    <name evidence="15" type="ORF">DGI_2929</name>
</gene>
<evidence type="ECO:0000259" key="14">
    <source>
        <dbReference type="PROSITE" id="PS50112"/>
    </source>
</evidence>
<dbReference type="Pfam" id="PF00512">
    <property type="entry name" value="HisKA"/>
    <property type="match status" value="1"/>
</dbReference>
<dbReference type="AlphaFoldDB" id="T2GER1"/>
<dbReference type="KEGG" id="dgg:DGI_2929"/>
<dbReference type="GO" id="GO:0000156">
    <property type="term" value="F:phosphorelay response regulator activity"/>
    <property type="evidence" value="ECO:0007669"/>
    <property type="project" value="TreeGrafter"/>
</dbReference>
<protein>
    <recommendedName>
        <fullName evidence="3">histidine kinase</fullName>
        <ecNumber evidence="3">2.7.13.3</ecNumber>
    </recommendedName>
</protein>
<evidence type="ECO:0000256" key="9">
    <source>
        <dbReference type="ARBA" id="ARBA00022840"/>
    </source>
</evidence>
<keyword evidence="8" id="KW-0418">Kinase</keyword>
<keyword evidence="6" id="KW-0812">Transmembrane</keyword>
<dbReference type="PROSITE" id="PS50112">
    <property type="entry name" value="PAS"/>
    <property type="match status" value="1"/>
</dbReference>
<dbReference type="PATRIC" id="fig|1121448.10.peg.2891"/>
<keyword evidence="4" id="KW-0597">Phosphoprotein</keyword>
<dbReference type="STRING" id="1121448.DGI_2929"/>
<feature type="domain" description="Histidine kinase" evidence="13">
    <location>
        <begin position="153"/>
        <end position="361"/>
    </location>
</feature>
<dbReference type="InterPro" id="IPR013656">
    <property type="entry name" value="PAS_4"/>
</dbReference>
<dbReference type="HOGENOM" id="CLU_000445_114_39_7"/>
<evidence type="ECO:0000313" key="15">
    <source>
        <dbReference type="EMBL" id="AGW14654.1"/>
    </source>
</evidence>
<dbReference type="EMBL" id="CP006585">
    <property type="protein sequence ID" value="AGW14654.1"/>
    <property type="molecule type" value="Genomic_DNA"/>
</dbReference>
<accession>T2GER1</accession>
<evidence type="ECO:0000313" key="16">
    <source>
        <dbReference type="Proteomes" id="UP000016587"/>
    </source>
</evidence>
<dbReference type="PANTHER" id="PTHR42878:SF7">
    <property type="entry name" value="SENSOR HISTIDINE KINASE GLRK"/>
    <property type="match status" value="1"/>
</dbReference>
<dbReference type="InterPro" id="IPR003661">
    <property type="entry name" value="HisK_dim/P_dom"/>
</dbReference>
<organism evidence="15 16">
    <name type="scientific">Megalodesulfovibrio gigas (strain ATCC 19364 / DSM 1382 / NCIMB 9332 / VKM B-1759)</name>
    <name type="common">Desulfovibrio gigas</name>
    <dbReference type="NCBI Taxonomy" id="1121448"/>
    <lineage>
        <taxon>Bacteria</taxon>
        <taxon>Pseudomonadati</taxon>
        <taxon>Thermodesulfobacteriota</taxon>
        <taxon>Desulfovibrionia</taxon>
        <taxon>Desulfovibrionales</taxon>
        <taxon>Desulfovibrionaceae</taxon>
        <taxon>Megalodesulfovibrio</taxon>
    </lineage>
</organism>
<reference evidence="15 16" key="1">
    <citation type="journal article" date="2013" name="J. Bacteriol.">
        <title>Roles of HynAB and Ech, the only two hydrogenases found in the model sulfate reducer Desulfovibrio gigas.</title>
        <authorList>
            <person name="Morais-Silva F.O."/>
            <person name="Santos C.I."/>
            <person name="Rodrigues R."/>
            <person name="Pereira I.A."/>
            <person name="Rodrigues-Pousada C."/>
        </authorList>
    </citation>
    <scope>NUCLEOTIDE SEQUENCE [LARGE SCALE GENOMIC DNA]</scope>
    <source>
        <strain evidence="16">ATCC 19364 / DSM 1382 / NCIMB 9332 / VKM B-1759</strain>
    </source>
</reference>
<keyword evidence="11" id="KW-0902">Two-component regulatory system</keyword>
<dbReference type="PRINTS" id="PR00344">
    <property type="entry name" value="BCTRLSENSOR"/>
</dbReference>
<dbReference type="GO" id="GO:0016020">
    <property type="term" value="C:membrane"/>
    <property type="evidence" value="ECO:0007669"/>
    <property type="project" value="UniProtKB-SubCell"/>
</dbReference>
<evidence type="ECO:0000256" key="12">
    <source>
        <dbReference type="ARBA" id="ARBA00023136"/>
    </source>
</evidence>
<dbReference type="RefSeq" id="WP_021761707.1">
    <property type="nucleotide sequence ID" value="NC_022444.1"/>
</dbReference>
<dbReference type="SMART" id="SM00387">
    <property type="entry name" value="HATPase_c"/>
    <property type="match status" value="1"/>
</dbReference>
<dbReference type="eggNOG" id="COG5000">
    <property type="taxonomic scope" value="Bacteria"/>
</dbReference>
<dbReference type="Gene3D" id="3.30.565.10">
    <property type="entry name" value="Histidine kinase-like ATPase, C-terminal domain"/>
    <property type="match status" value="1"/>
</dbReference>
<feature type="domain" description="PAS" evidence="14">
    <location>
        <begin position="4"/>
        <end position="75"/>
    </location>
</feature>
<evidence type="ECO:0000256" key="7">
    <source>
        <dbReference type="ARBA" id="ARBA00022741"/>
    </source>
</evidence>
<dbReference type="GO" id="GO:0000155">
    <property type="term" value="F:phosphorelay sensor kinase activity"/>
    <property type="evidence" value="ECO:0007669"/>
    <property type="project" value="InterPro"/>
</dbReference>
<evidence type="ECO:0000256" key="5">
    <source>
        <dbReference type="ARBA" id="ARBA00022679"/>
    </source>
</evidence>
<dbReference type="PROSITE" id="PS50109">
    <property type="entry name" value="HIS_KIN"/>
    <property type="match status" value="1"/>
</dbReference>
<evidence type="ECO:0000256" key="6">
    <source>
        <dbReference type="ARBA" id="ARBA00022692"/>
    </source>
</evidence>
<evidence type="ECO:0000256" key="10">
    <source>
        <dbReference type="ARBA" id="ARBA00022989"/>
    </source>
</evidence>
<dbReference type="Pfam" id="PF08448">
    <property type="entry name" value="PAS_4"/>
    <property type="match status" value="1"/>
</dbReference>
<dbReference type="SUPFAM" id="SSF47384">
    <property type="entry name" value="Homodimeric domain of signal transducing histidine kinase"/>
    <property type="match status" value="1"/>
</dbReference>
<dbReference type="PANTHER" id="PTHR42878">
    <property type="entry name" value="TWO-COMPONENT HISTIDINE KINASE"/>
    <property type="match status" value="1"/>
</dbReference>
<evidence type="ECO:0000256" key="8">
    <source>
        <dbReference type="ARBA" id="ARBA00022777"/>
    </source>
</evidence>
<dbReference type="SMART" id="SM00388">
    <property type="entry name" value="HisKA"/>
    <property type="match status" value="1"/>
</dbReference>
<comment type="catalytic activity">
    <reaction evidence="1">
        <text>ATP + protein L-histidine = ADP + protein N-phospho-L-histidine.</text>
        <dbReference type="EC" id="2.7.13.3"/>
    </reaction>
</comment>
<dbReference type="InterPro" id="IPR005467">
    <property type="entry name" value="His_kinase_dom"/>
</dbReference>
<evidence type="ECO:0000256" key="1">
    <source>
        <dbReference type="ARBA" id="ARBA00000085"/>
    </source>
</evidence>
<dbReference type="Gene3D" id="1.10.287.130">
    <property type="match status" value="1"/>
</dbReference>
<evidence type="ECO:0000259" key="13">
    <source>
        <dbReference type="PROSITE" id="PS50109"/>
    </source>
</evidence>
<dbReference type="InterPro" id="IPR000014">
    <property type="entry name" value="PAS"/>
</dbReference>
<keyword evidence="5" id="KW-0808">Transferase</keyword>
<dbReference type="InterPro" id="IPR050351">
    <property type="entry name" value="BphY/WalK/GraS-like"/>
</dbReference>
<dbReference type="SUPFAM" id="SSF55785">
    <property type="entry name" value="PYP-like sensor domain (PAS domain)"/>
    <property type="match status" value="1"/>
</dbReference>
<keyword evidence="16" id="KW-1185">Reference proteome</keyword>
<evidence type="ECO:0000256" key="3">
    <source>
        <dbReference type="ARBA" id="ARBA00012438"/>
    </source>
</evidence>
<dbReference type="NCBIfam" id="TIGR00229">
    <property type="entry name" value="sensory_box"/>
    <property type="match status" value="1"/>
</dbReference>
<proteinExistence type="predicted"/>
<name>T2GER1_MEGG1</name>
<keyword evidence="9" id="KW-0067">ATP-binding</keyword>
<dbReference type="InterPro" id="IPR004358">
    <property type="entry name" value="Sig_transdc_His_kin-like_C"/>
</dbReference>
<dbReference type="GO" id="GO:0030295">
    <property type="term" value="F:protein kinase activator activity"/>
    <property type="evidence" value="ECO:0007669"/>
    <property type="project" value="TreeGrafter"/>
</dbReference>